<evidence type="ECO:0000256" key="18">
    <source>
        <dbReference type="ARBA" id="ARBA00056977"/>
    </source>
</evidence>
<reference evidence="25" key="2">
    <citation type="submission" date="2025-08" db="UniProtKB">
        <authorList>
            <consortium name="Ensembl"/>
        </authorList>
    </citation>
    <scope>IDENTIFICATION</scope>
</reference>
<dbReference type="GO" id="GO:0048471">
    <property type="term" value="C:perinuclear region of cytoplasm"/>
    <property type="evidence" value="ECO:0007669"/>
    <property type="project" value="UniProtKB-SubCell"/>
</dbReference>
<dbReference type="InterPro" id="IPR017946">
    <property type="entry name" value="PLC-like_Pdiesterase_TIM-brl"/>
</dbReference>
<dbReference type="GO" id="GO:0070291">
    <property type="term" value="P:N-acylethanolamine metabolic process"/>
    <property type="evidence" value="ECO:0007669"/>
    <property type="project" value="Ensembl"/>
</dbReference>
<keyword evidence="9" id="KW-0256">Endoplasmic reticulum</keyword>
<dbReference type="GO" id="GO:0046872">
    <property type="term" value="F:metal ion binding"/>
    <property type="evidence" value="ECO:0007669"/>
    <property type="project" value="UniProtKB-KW"/>
</dbReference>
<dbReference type="InterPro" id="IPR030395">
    <property type="entry name" value="GP_PDE_dom"/>
</dbReference>
<keyword evidence="8" id="KW-0378">Hydrolase</keyword>
<evidence type="ECO:0000256" key="19">
    <source>
        <dbReference type="ARBA" id="ARBA00073061"/>
    </source>
</evidence>
<sequence length="422" mass="48223">MEGSPSRKGGGDMAWGGPGPRMSRLGSSPMAWASCQWQVQQVLGAWWSRRGSLLQPRQSKPAVREGAGEGAEGKPFLLEPETLSSHPPMSAFTVTSFLYYALPALGGYTLLSLFFLRRPHLLHVPLHRAFRCQLAAHRGGSGERLEHTMEALENSMTQRPDLFELDCHLTRDGQVVVSHDKNLFRQSGLNKDIQDIDYKDLPLYREELEVYFSPGKFAHGSDRKMIRLEDVFQRFPKIPVSVEVKVDNEKLINKIATLVKHFDRNEITIWASSKNSVMKKCRVANPEMPTSFTALRVVWLLLMYYVGLLPFFSIREKFLLCFLPTIINRTYFPFRFSALNKLAAAFTKRLIMRRSLIRHLEERGIQVVFWCLNEESDFEVAYRLGATGVMTDYPTALRHYLDNHPQKPNQSNSDSYSPAPPR</sequence>
<evidence type="ECO:0000256" key="6">
    <source>
        <dbReference type="ARBA" id="ARBA00022692"/>
    </source>
</evidence>
<evidence type="ECO:0000259" key="24">
    <source>
        <dbReference type="PROSITE" id="PS51704"/>
    </source>
</evidence>
<evidence type="ECO:0000256" key="7">
    <source>
        <dbReference type="ARBA" id="ARBA00022723"/>
    </source>
</evidence>
<feature type="region of interest" description="Disordered" evidence="22">
    <location>
        <begin position="1"/>
        <end position="20"/>
    </location>
</feature>
<dbReference type="GeneTree" id="ENSGT00940000160759"/>
<dbReference type="FunCoup" id="G3WBE0">
    <property type="interactions" value="171"/>
</dbReference>
<gene>
    <name evidence="25" type="primary">GDPD3</name>
</gene>
<comment type="catalytic activity">
    <reaction evidence="14">
        <text>N-(5Z,8Z,11Z,14Z-eicosatetraenoyl)-1-(9Z-octadecenoyl)-sn-glycero-3-phosphoethanolamine + H2O = N-(5Z,8Z,11Z,14Z-eicosatetraenoyl)-ethanolamine + 1-(9Z-octadecenoyl)-sn-glycero-3-phosphate + H(+)</text>
        <dbReference type="Rhea" id="RHEA:45544"/>
        <dbReference type="ChEBI" id="CHEBI:2700"/>
        <dbReference type="ChEBI" id="CHEBI:15377"/>
        <dbReference type="ChEBI" id="CHEBI:15378"/>
        <dbReference type="ChEBI" id="CHEBI:74544"/>
        <dbReference type="ChEBI" id="CHEBI:85223"/>
    </reaction>
    <physiologicalReaction direction="left-to-right" evidence="14">
        <dbReference type="Rhea" id="RHEA:45545"/>
    </physiologicalReaction>
</comment>
<reference evidence="25" key="3">
    <citation type="submission" date="2025-09" db="UniProtKB">
        <authorList>
            <consortium name="Ensembl"/>
        </authorList>
    </citation>
    <scope>IDENTIFICATION</scope>
</reference>
<evidence type="ECO:0000256" key="11">
    <source>
        <dbReference type="ARBA" id="ARBA00023098"/>
    </source>
</evidence>
<evidence type="ECO:0000256" key="10">
    <source>
        <dbReference type="ARBA" id="ARBA00022989"/>
    </source>
</evidence>
<comment type="catalytic activity">
    <reaction evidence="17">
        <text>N,1-di-(9Z-octadecenoyl)-sn-glycero-3-phosphoethanolamine + H2O = N-(9Z-octadecenoyl) ethanolamine + 1-(9Z-octadecenoyl)-sn-glycero-3-phosphate + H(+)</text>
        <dbReference type="Rhea" id="RHEA:56460"/>
        <dbReference type="ChEBI" id="CHEBI:15377"/>
        <dbReference type="ChEBI" id="CHEBI:15378"/>
        <dbReference type="ChEBI" id="CHEBI:71466"/>
        <dbReference type="ChEBI" id="CHEBI:74544"/>
        <dbReference type="ChEBI" id="CHEBI:85222"/>
    </reaction>
    <physiologicalReaction direction="left-to-right" evidence="17">
        <dbReference type="Rhea" id="RHEA:56461"/>
    </physiologicalReaction>
</comment>
<feature type="region of interest" description="Disordered" evidence="22">
    <location>
        <begin position="402"/>
        <end position="422"/>
    </location>
</feature>
<dbReference type="PANTHER" id="PTHR42758:SF3">
    <property type="entry name" value="LYSOPHOSPHOLIPASE D GDPD3"/>
    <property type="match status" value="1"/>
</dbReference>
<proteinExistence type="inferred from homology"/>
<comment type="catalytic activity">
    <reaction evidence="16">
        <text>1-O-(1Z-octadecenyl)-sn-glycero-3-phospho-N-hexadecanoyl-ethanolamine + H2O = 1-O-(1Z-octadecenyl)-sn-glycero-3-phosphate + N-hexadecanoylethanolamine + H(+)</text>
        <dbReference type="Rhea" id="RHEA:53184"/>
        <dbReference type="ChEBI" id="CHEBI:15377"/>
        <dbReference type="ChEBI" id="CHEBI:15378"/>
        <dbReference type="ChEBI" id="CHEBI:71464"/>
        <dbReference type="ChEBI" id="CHEBI:137009"/>
        <dbReference type="ChEBI" id="CHEBI:137017"/>
    </reaction>
    <physiologicalReaction direction="left-to-right" evidence="16">
        <dbReference type="Rhea" id="RHEA:53185"/>
    </physiologicalReaction>
</comment>
<evidence type="ECO:0000256" key="5">
    <source>
        <dbReference type="ARBA" id="ARBA00022490"/>
    </source>
</evidence>
<dbReference type="GO" id="GO:0004622">
    <property type="term" value="F:phosphatidylcholine lysophospholipase activity"/>
    <property type="evidence" value="ECO:0007669"/>
    <property type="project" value="TreeGrafter"/>
</dbReference>
<dbReference type="PROSITE" id="PS51257">
    <property type="entry name" value="PROKAR_LIPOPROTEIN"/>
    <property type="match status" value="1"/>
</dbReference>
<evidence type="ECO:0000256" key="17">
    <source>
        <dbReference type="ARBA" id="ARBA00048947"/>
    </source>
</evidence>
<evidence type="ECO:0000256" key="22">
    <source>
        <dbReference type="SAM" id="MobiDB-lite"/>
    </source>
</evidence>
<evidence type="ECO:0000256" key="14">
    <source>
        <dbReference type="ARBA" id="ARBA00047392"/>
    </source>
</evidence>
<keyword evidence="10 23" id="KW-1133">Transmembrane helix</keyword>
<comment type="function">
    <text evidence="18">Hydrolyzes lysoglycerophospholipids to produce lysophosphatidic acid (LPA) and the corresponding amines. Shows a preference for 1-O-alkyl-sn-glycero-3-phosphocholine (lyso-PAF), lysophosphatidylcholine (lyso-PC) and N-acylethanolamine lysophospholipids. Does not display glycerophosphodiester phosphodiesterase activity, since it cannot hydrolyze either glycerophosphoinositol or glycerophosphocholine.</text>
</comment>
<dbReference type="InParanoid" id="G3WBE0"/>
<keyword evidence="12 23" id="KW-0472">Membrane</keyword>
<feature type="compositionally biased region" description="Polar residues" evidence="22">
    <location>
        <begin position="406"/>
        <end position="416"/>
    </location>
</feature>
<comment type="similarity">
    <text evidence="4">Belongs to the glycerophosphoryl diester phosphodiesterase family.</text>
</comment>
<evidence type="ECO:0000256" key="9">
    <source>
        <dbReference type="ARBA" id="ARBA00022824"/>
    </source>
</evidence>
<dbReference type="STRING" id="9305.ENSSHAP00000012745"/>
<name>G3WBE0_SARHA</name>
<keyword evidence="6 23" id="KW-0812">Transmembrane</keyword>
<evidence type="ECO:0000256" key="2">
    <source>
        <dbReference type="ARBA" id="ARBA00004240"/>
    </source>
</evidence>
<dbReference type="AlphaFoldDB" id="G3WBE0"/>
<dbReference type="GO" id="GO:0005789">
    <property type="term" value="C:endoplasmic reticulum membrane"/>
    <property type="evidence" value="ECO:0007669"/>
    <property type="project" value="Ensembl"/>
</dbReference>
<dbReference type="InterPro" id="IPR052271">
    <property type="entry name" value="GDPD-Related"/>
</dbReference>
<keyword evidence="26" id="KW-1185">Reference proteome</keyword>
<evidence type="ECO:0000256" key="1">
    <source>
        <dbReference type="ARBA" id="ARBA00004141"/>
    </source>
</evidence>
<evidence type="ECO:0000256" key="16">
    <source>
        <dbReference type="ARBA" id="ARBA00048580"/>
    </source>
</evidence>
<feature type="domain" description="GP-PDE" evidence="24">
    <location>
        <begin position="132"/>
        <end position="401"/>
    </location>
</feature>
<evidence type="ECO:0000313" key="26">
    <source>
        <dbReference type="Proteomes" id="UP000007648"/>
    </source>
</evidence>
<organism evidence="25 26">
    <name type="scientific">Sarcophilus harrisii</name>
    <name type="common">Tasmanian devil</name>
    <name type="synonym">Sarcophilus laniarius</name>
    <dbReference type="NCBI Taxonomy" id="9305"/>
    <lineage>
        <taxon>Eukaryota</taxon>
        <taxon>Metazoa</taxon>
        <taxon>Chordata</taxon>
        <taxon>Craniata</taxon>
        <taxon>Vertebrata</taxon>
        <taxon>Euteleostomi</taxon>
        <taxon>Mammalia</taxon>
        <taxon>Metatheria</taxon>
        <taxon>Dasyuromorphia</taxon>
        <taxon>Dasyuridae</taxon>
        <taxon>Sarcophilus</taxon>
    </lineage>
</organism>
<accession>G3WBE0</accession>
<evidence type="ECO:0000313" key="25">
    <source>
        <dbReference type="Ensembl" id="ENSSHAP00000012745.2"/>
    </source>
</evidence>
<dbReference type="CDD" id="cd08612">
    <property type="entry name" value="GDPD_GDE4"/>
    <property type="match status" value="1"/>
</dbReference>
<evidence type="ECO:0000256" key="23">
    <source>
        <dbReference type="SAM" id="Phobius"/>
    </source>
</evidence>
<evidence type="ECO:0000256" key="21">
    <source>
        <dbReference type="ARBA" id="ARBA00082474"/>
    </source>
</evidence>
<keyword evidence="5" id="KW-0963">Cytoplasm</keyword>
<dbReference type="GO" id="GO:0008081">
    <property type="term" value="F:phosphoric diester hydrolase activity"/>
    <property type="evidence" value="ECO:0007669"/>
    <property type="project" value="Ensembl"/>
</dbReference>
<dbReference type="PANTHER" id="PTHR42758">
    <property type="entry name" value="PHOSPHATIDYLGLYCEROL PHOSPHOLIPASE C"/>
    <property type="match status" value="1"/>
</dbReference>
<comment type="subcellular location">
    <subcellularLocation>
        <location evidence="3">Cytoplasm</location>
        <location evidence="3">Perinuclear region</location>
    </subcellularLocation>
    <subcellularLocation>
        <location evidence="2">Endoplasmic reticulum</location>
    </subcellularLocation>
    <subcellularLocation>
        <location evidence="1">Membrane</location>
        <topology evidence="1">Multi-pass membrane protein</topology>
    </subcellularLocation>
</comment>
<feature type="transmembrane region" description="Helical" evidence="23">
    <location>
        <begin position="292"/>
        <end position="312"/>
    </location>
</feature>
<feature type="transmembrane region" description="Helical" evidence="23">
    <location>
        <begin position="97"/>
        <end position="116"/>
    </location>
</feature>
<keyword evidence="7" id="KW-0479">Metal-binding</keyword>
<dbReference type="Proteomes" id="UP000007648">
    <property type="component" value="Unassembled WGS sequence"/>
</dbReference>
<comment type="catalytic activity">
    <reaction evidence="13">
        <text>1-O-hexadecyl-sn-glycero-3-phosphocholine + H2O = 1-O-hexadecyl-sn-glycero-3-phosphate + choline + H(+)</text>
        <dbReference type="Rhea" id="RHEA:41143"/>
        <dbReference type="ChEBI" id="CHEBI:15354"/>
        <dbReference type="ChEBI" id="CHEBI:15377"/>
        <dbReference type="ChEBI" id="CHEBI:15378"/>
        <dbReference type="ChEBI" id="CHEBI:64496"/>
        <dbReference type="ChEBI" id="CHEBI:77580"/>
    </reaction>
    <physiologicalReaction direction="left-to-right" evidence="13">
        <dbReference type="Rhea" id="RHEA:41144"/>
    </physiologicalReaction>
</comment>
<dbReference type="Gene3D" id="3.20.20.190">
    <property type="entry name" value="Phosphatidylinositol (PI) phosphodiesterase"/>
    <property type="match status" value="1"/>
</dbReference>
<reference evidence="25 26" key="1">
    <citation type="journal article" date="2011" name="Proc. Natl. Acad. Sci. U.S.A.">
        <title>Genetic diversity and population structure of the endangered marsupial Sarcophilus harrisii (Tasmanian devil).</title>
        <authorList>
            <person name="Miller W."/>
            <person name="Hayes V.M."/>
            <person name="Ratan A."/>
            <person name="Petersen D.C."/>
            <person name="Wittekindt N.E."/>
            <person name="Miller J."/>
            <person name="Walenz B."/>
            <person name="Knight J."/>
            <person name="Qi J."/>
            <person name="Zhao F."/>
            <person name="Wang Q."/>
            <person name="Bedoya-Reina O.C."/>
            <person name="Katiyar N."/>
            <person name="Tomsho L.P."/>
            <person name="Kasson L.M."/>
            <person name="Hardie R.A."/>
            <person name="Woodbridge P."/>
            <person name="Tindall E.A."/>
            <person name="Bertelsen M.F."/>
            <person name="Dixon D."/>
            <person name="Pyecroft S."/>
            <person name="Helgen K.M."/>
            <person name="Lesk A.M."/>
            <person name="Pringle T.H."/>
            <person name="Patterson N."/>
            <person name="Zhang Y."/>
            <person name="Kreiss A."/>
            <person name="Woods G.M."/>
            <person name="Jones M.E."/>
            <person name="Schuster S.C."/>
        </authorList>
    </citation>
    <scope>NUCLEOTIDE SEQUENCE [LARGE SCALE GENOMIC DNA]</scope>
</reference>
<dbReference type="Ensembl" id="ENSSHAT00000012849.2">
    <property type="protein sequence ID" value="ENSSHAP00000012745.2"/>
    <property type="gene ID" value="ENSSHAG00000010907.2"/>
</dbReference>
<dbReference type="GO" id="GO:0034638">
    <property type="term" value="P:phosphatidylcholine catabolic process"/>
    <property type="evidence" value="ECO:0007669"/>
    <property type="project" value="Ensembl"/>
</dbReference>
<evidence type="ECO:0000256" key="4">
    <source>
        <dbReference type="ARBA" id="ARBA00007277"/>
    </source>
</evidence>
<dbReference type="PROSITE" id="PS51704">
    <property type="entry name" value="GP_PDE"/>
    <property type="match status" value="1"/>
</dbReference>
<evidence type="ECO:0000256" key="8">
    <source>
        <dbReference type="ARBA" id="ARBA00022801"/>
    </source>
</evidence>
<protein>
    <recommendedName>
        <fullName evidence="19">Lysophospholipase D GDPD3</fullName>
    </recommendedName>
    <alternativeName>
        <fullName evidence="21">Glycerophosphodiester phosphodiesterase 7</fullName>
    </alternativeName>
    <alternativeName>
        <fullName evidence="20">Glycerophosphodiester phosphodiesterase domain-containing protein 3</fullName>
    </alternativeName>
</protein>
<dbReference type="eggNOG" id="KOG0660">
    <property type="taxonomic scope" value="Eukaryota"/>
</dbReference>
<evidence type="ECO:0000256" key="12">
    <source>
        <dbReference type="ARBA" id="ARBA00023136"/>
    </source>
</evidence>
<keyword evidence="11" id="KW-0443">Lipid metabolism</keyword>
<dbReference type="SUPFAM" id="SSF51695">
    <property type="entry name" value="PLC-like phosphodiesterases"/>
    <property type="match status" value="1"/>
</dbReference>
<evidence type="ECO:0000256" key="15">
    <source>
        <dbReference type="ARBA" id="ARBA00047538"/>
    </source>
</evidence>
<dbReference type="Pfam" id="PF03009">
    <property type="entry name" value="GDPD"/>
    <property type="match status" value="1"/>
</dbReference>
<evidence type="ECO:0000256" key="20">
    <source>
        <dbReference type="ARBA" id="ARBA00081582"/>
    </source>
</evidence>
<evidence type="ECO:0000256" key="3">
    <source>
        <dbReference type="ARBA" id="ARBA00004556"/>
    </source>
</evidence>
<evidence type="ECO:0000256" key="13">
    <source>
        <dbReference type="ARBA" id="ARBA00036083"/>
    </source>
</evidence>
<comment type="catalytic activity">
    <reaction evidence="15">
        <text>N-hexadecanoyl-1-(9Z-octadecenoyl)-sn-glycero-3-phosphoethanolamine + H2O = N-hexadecanoylethanolamine + 1-(9Z-octadecenoyl)-sn-glycero-3-phosphate + H(+)</text>
        <dbReference type="Rhea" id="RHEA:53168"/>
        <dbReference type="ChEBI" id="CHEBI:15377"/>
        <dbReference type="ChEBI" id="CHEBI:15378"/>
        <dbReference type="ChEBI" id="CHEBI:71464"/>
        <dbReference type="ChEBI" id="CHEBI:74544"/>
        <dbReference type="ChEBI" id="CHEBI:85217"/>
    </reaction>
    <physiologicalReaction direction="left-to-right" evidence="15">
        <dbReference type="Rhea" id="RHEA:53169"/>
    </physiologicalReaction>
</comment>
<dbReference type="HOGENOM" id="CLU_000288_181_1_1"/>
<dbReference type="FunFam" id="3.20.20.190:FF:000033">
    <property type="entry name" value="Glycerophosphodiester phosphodiesterase domain containing 3"/>
    <property type="match status" value="1"/>
</dbReference>